<dbReference type="InterPro" id="IPR001278">
    <property type="entry name" value="Arg-tRNA-ligase"/>
</dbReference>
<dbReference type="Pfam" id="PF03485">
    <property type="entry name" value="Arg_tRNA_synt_N"/>
    <property type="match status" value="1"/>
</dbReference>
<keyword evidence="4 8" id="KW-0067">ATP-binding</keyword>
<dbReference type="EC" id="6.1.1.19" evidence="8"/>
<evidence type="ECO:0000313" key="12">
    <source>
        <dbReference type="EMBL" id="WFN36156.1"/>
    </source>
</evidence>
<evidence type="ECO:0000256" key="3">
    <source>
        <dbReference type="ARBA" id="ARBA00022741"/>
    </source>
</evidence>
<dbReference type="PANTHER" id="PTHR11956:SF5">
    <property type="entry name" value="ARGININE--TRNA LIGASE, CYTOPLASMIC"/>
    <property type="match status" value="1"/>
</dbReference>
<feature type="domain" description="Arginyl tRNA synthetase N-terminal" evidence="11">
    <location>
        <begin position="3"/>
        <end position="82"/>
    </location>
</feature>
<evidence type="ECO:0000256" key="8">
    <source>
        <dbReference type="HAMAP-Rule" id="MF_00123"/>
    </source>
</evidence>
<name>A0AAF0FQU7_9EURY</name>
<keyword evidence="3 8" id="KW-0547">Nucleotide-binding</keyword>
<dbReference type="RefSeq" id="WP_278098995.1">
    <property type="nucleotide sequence ID" value="NZ_CP091092.1"/>
</dbReference>
<evidence type="ECO:0000313" key="13">
    <source>
        <dbReference type="Proteomes" id="UP001218895"/>
    </source>
</evidence>
<dbReference type="InterPro" id="IPR014729">
    <property type="entry name" value="Rossmann-like_a/b/a_fold"/>
</dbReference>
<dbReference type="InterPro" id="IPR008909">
    <property type="entry name" value="DALR_anticod-bd"/>
</dbReference>
<dbReference type="KEGG" id="manq:L1994_08360"/>
<protein>
    <recommendedName>
        <fullName evidence="8">Arginine--tRNA ligase</fullName>
        <ecNumber evidence="8">6.1.1.19</ecNumber>
    </recommendedName>
    <alternativeName>
        <fullName evidence="8">Arginyl-tRNA synthetase</fullName>
        <shortName evidence="8">ArgRS</shortName>
    </alternativeName>
</protein>
<dbReference type="InterPro" id="IPR009080">
    <property type="entry name" value="tRNAsynth_Ia_anticodon-bd"/>
</dbReference>
<dbReference type="Proteomes" id="UP001218895">
    <property type="component" value="Chromosome"/>
</dbReference>
<dbReference type="HAMAP" id="MF_00123">
    <property type="entry name" value="Arg_tRNA_synth"/>
    <property type="match status" value="1"/>
</dbReference>
<dbReference type="Pfam" id="PF00750">
    <property type="entry name" value="tRNA-synt_1d"/>
    <property type="match status" value="1"/>
</dbReference>
<comment type="subcellular location">
    <subcellularLocation>
        <location evidence="8">Cytoplasm</location>
    </subcellularLocation>
</comment>
<dbReference type="PANTHER" id="PTHR11956">
    <property type="entry name" value="ARGINYL-TRNA SYNTHETASE"/>
    <property type="match status" value="1"/>
</dbReference>
<dbReference type="PROSITE" id="PS00178">
    <property type="entry name" value="AA_TRNA_LIGASE_I"/>
    <property type="match status" value="1"/>
</dbReference>
<dbReference type="GeneID" id="79950404"/>
<accession>A0AAF0FQU7</accession>
<dbReference type="InterPro" id="IPR035684">
    <property type="entry name" value="ArgRS_core"/>
</dbReference>
<dbReference type="CDD" id="cd00671">
    <property type="entry name" value="ArgRS_core"/>
    <property type="match status" value="1"/>
</dbReference>
<dbReference type="SMART" id="SM00836">
    <property type="entry name" value="DALR_1"/>
    <property type="match status" value="1"/>
</dbReference>
<dbReference type="SUPFAM" id="SSF47323">
    <property type="entry name" value="Anticodon-binding domain of a subclass of class I aminoacyl-tRNA synthetases"/>
    <property type="match status" value="1"/>
</dbReference>
<feature type="domain" description="DALR anticodon binding" evidence="10">
    <location>
        <begin position="443"/>
        <end position="554"/>
    </location>
</feature>
<dbReference type="Gene3D" id="3.30.1360.70">
    <property type="entry name" value="Arginyl tRNA synthetase N-terminal domain"/>
    <property type="match status" value="1"/>
</dbReference>
<dbReference type="GO" id="GO:0005737">
    <property type="term" value="C:cytoplasm"/>
    <property type="evidence" value="ECO:0007669"/>
    <property type="project" value="UniProtKB-SubCell"/>
</dbReference>
<dbReference type="Pfam" id="PF05746">
    <property type="entry name" value="DALR_1"/>
    <property type="match status" value="1"/>
</dbReference>
<reference evidence="12" key="1">
    <citation type="submission" date="2022-01" db="EMBL/GenBank/DDBJ databases">
        <title>Complete genome of Methanomicrobium antiquum DSM 21220.</title>
        <authorList>
            <person name="Chen S.-C."/>
            <person name="You Y.-T."/>
            <person name="Zhou Y.-Z."/>
            <person name="Lai M.-C."/>
        </authorList>
    </citation>
    <scope>NUCLEOTIDE SEQUENCE</scope>
    <source>
        <strain evidence="12">DSM 21220</strain>
    </source>
</reference>
<evidence type="ECO:0000256" key="1">
    <source>
        <dbReference type="ARBA" id="ARBA00005594"/>
    </source>
</evidence>
<evidence type="ECO:0000256" key="7">
    <source>
        <dbReference type="ARBA" id="ARBA00049339"/>
    </source>
</evidence>
<evidence type="ECO:0000259" key="11">
    <source>
        <dbReference type="SMART" id="SM01016"/>
    </source>
</evidence>
<dbReference type="PRINTS" id="PR01038">
    <property type="entry name" value="TRNASYNTHARG"/>
</dbReference>
<keyword evidence="5 8" id="KW-0648">Protein biosynthesis</keyword>
<feature type="short sequence motif" description="'HIGH' region" evidence="8">
    <location>
        <begin position="116"/>
        <end position="126"/>
    </location>
</feature>
<dbReference type="AlphaFoldDB" id="A0AAF0FQU7"/>
<keyword evidence="6 8" id="KW-0030">Aminoacyl-tRNA synthetase</keyword>
<gene>
    <name evidence="8 12" type="primary">argS</name>
    <name evidence="12" type="ORF">L1994_08360</name>
</gene>
<dbReference type="GO" id="GO:0006420">
    <property type="term" value="P:arginyl-tRNA aminoacylation"/>
    <property type="evidence" value="ECO:0007669"/>
    <property type="project" value="UniProtKB-UniRule"/>
</dbReference>
<dbReference type="GO" id="GO:0005524">
    <property type="term" value="F:ATP binding"/>
    <property type="evidence" value="ECO:0007669"/>
    <property type="project" value="UniProtKB-UniRule"/>
</dbReference>
<dbReference type="NCBIfam" id="TIGR00456">
    <property type="entry name" value="argS"/>
    <property type="match status" value="1"/>
</dbReference>
<dbReference type="GO" id="GO:0004814">
    <property type="term" value="F:arginine-tRNA ligase activity"/>
    <property type="evidence" value="ECO:0007669"/>
    <property type="project" value="UniProtKB-UniRule"/>
</dbReference>
<dbReference type="Gene3D" id="1.10.730.10">
    <property type="entry name" value="Isoleucyl-tRNA Synthetase, Domain 1"/>
    <property type="match status" value="1"/>
</dbReference>
<dbReference type="SMART" id="SM01016">
    <property type="entry name" value="Arg_tRNA_synt_N"/>
    <property type="match status" value="1"/>
</dbReference>
<evidence type="ECO:0000259" key="10">
    <source>
        <dbReference type="SMART" id="SM00836"/>
    </source>
</evidence>
<dbReference type="SUPFAM" id="SSF52374">
    <property type="entry name" value="Nucleotidylyl transferase"/>
    <property type="match status" value="1"/>
</dbReference>
<evidence type="ECO:0000256" key="9">
    <source>
        <dbReference type="RuleBase" id="RU363038"/>
    </source>
</evidence>
<proteinExistence type="inferred from homology"/>
<evidence type="ECO:0000256" key="5">
    <source>
        <dbReference type="ARBA" id="ARBA00022917"/>
    </source>
</evidence>
<comment type="catalytic activity">
    <reaction evidence="7 8">
        <text>tRNA(Arg) + L-arginine + ATP = L-arginyl-tRNA(Arg) + AMP + diphosphate</text>
        <dbReference type="Rhea" id="RHEA:20301"/>
        <dbReference type="Rhea" id="RHEA-COMP:9658"/>
        <dbReference type="Rhea" id="RHEA-COMP:9673"/>
        <dbReference type="ChEBI" id="CHEBI:30616"/>
        <dbReference type="ChEBI" id="CHEBI:32682"/>
        <dbReference type="ChEBI" id="CHEBI:33019"/>
        <dbReference type="ChEBI" id="CHEBI:78442"/>
        <dbReference type="ChEBI" id="CHEBI:78513"/>
        <dbReference type="ChEBI" id="CHEBI:456215"/>
        <dbReference type="EC" id="6.1.1.19"/>
    </reaction>
</comment>
<dbReference type="InterPro" id="IPR005148">
    <property type="entry name" value="Arg-tRNA-synth_N"/>
</dbReference>
<evidence type="ECO:0000256" key="2">
    <source>
        <dbReference type="ARBA" id="ARBA00022598"/>
    </source>
</evidence>
<organism evidence="12 13">
    <name type="scientific">Methanomicrobium antiquum</name>
    <dbReference type="NCBI Taxonomy" id="487686"/>
    <lineage>
        <taxon>Archaea</taxon>
        <taxon>Methanobacteriati</taxon>
        <taxon>Methanobacteriota</taxon>
        <taxon>Stenosarchaea group</taxon>
        <taxon>Methanomicrobia</taxon>
        <taxon>Methanomicrobiales</taxon>
        <taxon>Methanomicrobiaceae</taxon>
        <taxon>Methanomicrobium</taxon>
    </lineage>
</organism>
<dbReference type="InterPro" id="IPR001412">
    <property type="entry name" value="aa-tRNA-synth_I_CS"/>
</dbReference>
<keyword evidence="8" id="KW-0963">Cytoplasm</keyword>
<keyword evidence="2 8" id="KW-0436">Ligase</keyword>
<evidence type="ECO:0000256" key="6">
    <source>
        <dbReference type="ARBA" id="ARBA00023146"/>
    </source>
</evidence>
<dbReference type="SUPFAM" id="SSF55190">
    <property type="entry name" value="Arginyl-tRNA synthetase (ArgRS), N-terminal 'additional' domain"/>
    <property type="match status" value="1"/>
</dbReference>
<dbReference type="InterPro" id="IPR036695">
    <property type="entry name" value="Arg-tRNA-synth_N_sf"/>
</dbReference>
<dbReference type="EMBL" id="CP091092">
    <property type="protein sequence ID" value="WFN36156.1"/>
    <property type="molecule type" value="Genomic_DNA"/>
</dbReference>
<evidence type="ECO:0000256" key="4">
    <source>
        <dbReference type="ARBA" id="ARBA00022840"/>
    </source>
</evidence>
<sequence length="554" mass="62550">MFFETYKKVEDALKKVSGEDDVFLGDGGDHADLASTVAFALAKKERENPAKIAASIAKKLEAEFESSDIKVETKGPYINFIFGAGYLSDVLKASLKPGYGQLPEKGVRVCIEHTSANPNGPLHVGHIRNSVIGDTLSRVYKKAGYITDVHYYVNDMGRQIAIVSWGFDNIDIARKDNEKGDRYVADVYVLANKKIEADPSIKEEIDRRMALIEQGDPEMVKKFREAVLLCLDGMKETLNELNAPHDRFIFESDFVRNKLMYNILHRIEALPQAKHEETLSLDLTEFGFEKDYVLRRSDGTSVYAARDLAYHEWKSDNYDRVIDVLGADHKLIGTQLQSTMKLLGDKSPEIVFFEFVSLPEGSMSTRAGKFISADDLIGEVTKRAYEEVNSRRPEISEDEKCAIAKSVAIGAVRYDIVRVSQEKSTVFDWKEALDFEKQSAPYVQYAHARACSILKKAGEFEEIYSPESEQEIALVKKIALFPKIIDEISRDLRPHVLAIYARELADLFNTFYRYNPVLKEEGKLRDSRLTIVKAAQNTLHEALLTLGIDAVRSM</sequence>
<keyword evidence="13" id="KW-1185">Reference proteome</keyword>
<comment type="similarity">
    <text evidence="1 8 9">Belongs to the class-I aminoacyl-tRNA synthetase family.</text>
</comment>
<dbReference type="Gene3D" id="3.40.50.620">
    <property type="entry name" value="HUPs"/>
    <property type="match status" value="1"/>
</dbReference>